<evidence type="ECO:0000256" key="9">
    <source>
        <dbReference type="NCBIfam" id="TIGR01128"/>
    </source>
</evidence>
<dbReference type="PANTHER" id="PTHR34388">
    <property type="entry name" value="DNA POLYMERASE III SUBUNIT DELTA"/>
    <property type="match status" value="1"/>
</dbReference>
<dbReference type="EC" id="2.7.7.7" evidence="1 9"/>
<reference evidence="13" key="1">
    <citation type="journal article" date="2019" name="Int. J. Syst. Evol. Microbiol.">
        <title>The Global Catalogue of Microorganisms (GCM) 10K type strain sequencing project: providing services to taxonomists for standard genome sequencing and annotation.</title>
        <authorList>
            <consortium name="The Broad Institute Genomics Platform"/>
            <consortium name="The Broad Institute Genome Sequencing Center for Infectious Disease"/>
            <person name="Wu L."/>
            <person name="Ma J."/>
        </authorList>
    </citation>
    <scope>NUCLEOTIDE SEQUENCE [LARGE SCALE GENOMIC DNA]</scope>
    <source>
        <strain evidence="13">CCUG 59858</strain>
    </source>
</reference>
<comment type="similarity">
    <text evidence="7">Belongs to the DNA polymerase HolA subunit family.</text>
</comment>
<dbReference type="InterPro" id="IPR008921">
    <property type="entry name" value="DNA_pol3_clamp-load_cplx_C"/>
</dbReference>
<comment type="catalytic activity">
    <reaction evidence="8">
        <text>DNA(n) + a 2'-deoxyribonucleoside 5'-triphosphate = DNA(n+1) + diphosphate</text>
        <dbReference type="Rhea" id="RHEA:22508"/>
        <dbReference type="Rhea" id="RHEA-COMP:17339"/>
        <dbReference type="Rhea" id="RHEA-COMP:17340"/>
        <dbReference type="ChEBI" id="CHEBI:33019"/>
        <dbReference type="ChEBI" id="CHEBI:61560"/>
        <dbReference type="ChEBI" id="CHEBI:173112"/>
        <dbReference type="EC" id="2.7.7.7"/>
    </reaction>
</comment>
<dbReference type="InterPro" id="IPR048466">
    <property type="entry name" value="DNA_pol3_delta-like_C"/>
</dbReference>
<dbReference type="Pfam" id="PF06144">
    <property type="entry name" value="DNA_pol3_delta"/>
    <property type="match status" value="1"/>
</dbReference>
<evidence type="ECO:0000256" key="3">
    <source>
        <dbReference type="ARBA" id="ARBA00022679"/>
    </source>
</evidence>
<evidence type="ECO:0000256" key="5">
    <source>
        <dbReference type="ARBA" id="ARBA00022705"/>
    </source>
</evidence>
<evidence type="ECO:0000256" key="1">
    <source>
        <dbReference type="ARBA" id="ARBA00012417"/>
    </source>
</evidence>
<accession>A0ABV8CBE3</accession>
<evidence type="ECO:0000259" key="10">
    <source>
        <dbReference type="Pfam" id="PF06144"/>
    </source>
</evidence>
<dbReference type="NCBIfam" id="TIGR01128">
    <property type="entry name" value="holA"/>
    <property type="match status" value="1"/>
</dbReference>
<dbReference type="InterPro" id="IPR010372">
    <property type="entry name" value="DNA_pol3_delta_N"/>
</dbReference>
<feature type="domain" description="DNA polymerase III delta N-terminal" evidence="10">
    <location>
        <begin position="21"/>
        <end position="118"/>
    </location>
</feature>
<dbReference type="EMBL" id="JBHSAB010000001">
    <property type="protein sequence ID" value="MFC3907571.1"/>
    <property type="molecule type" value="Genomic_DNA"/>
</dbReference>
<dbReference type="CDD" id="cd18138">
    <property type="entry name" value="HLD_clamp_pol_III_delta"/>
    <property type="match status" value="1"/>
</dbReference>
<evidence type="ECO:0000256" key="2">
    <source>
        <dbReference type="ARBA" id="ARBA00017703"/>
    </source>
</evidence>
<feature type="domain" description="DNA polymerase III delta subunit-like C-terminal" evidence="11">
    <location>
        <begin position="214"/>
        <end position="317"/>
    </location>
</feature>
<keyword evidence="5" id="KW-0235">DNA replication</keyword>
<evidence type="ECO:0000256" key="6">
    <source>
        <dbReference type="ARBA" id="ARBA00022932"/>
    </source>
</evidence>
<keyword evidence="13" id="KW-1185">Reference proteome</keyword>
<evidence type="ECO:0000256" key="8">
    <source>
        <dbReference type="ARBA" id="ARBA00049244"/>
    </source>
</evidence>
<dbReference type="GO" id="GO:0003887">
    <property type="term" value="F:DNA-directed DNA polymerase activity"/>
    <property type="evidence" value="ECO:0007669"/>
    <property type="project" value="UniProtKB-EC"/>
</dbReference>
<evidence type="ECO:0000313" key="12">
    <source>
        <dbReference type="EMBL" id="MFC3907571.1"/>
    </source>
</evidence>
<sequence length="340" mass="38217">MLIRQANLNFSIGNKLPAVLFLTGQQPYQLNRYADMVKTQWFTLHPGEAESKTIYLNNASDWLELADEANSYSLFASRLLLDVRYDKKTLEAAGKTFLDKYLSQINPDCLLLFRAPELPAKAMQAFANHNAVHVVTFSAPDKNTVIRWLDAQLKQHYPAFDQAIPALIYQYNEGNLLGCAQIIEKLALIIEPGQPLTSAQVTEHLILQCDYLPFELADACLEGNTQKTIQLIRHAQANKTEATLILWILTQEVRQLIQLQHLAKSGSFREAASQLKIWAQKIGAYQNAASRLNQNLLVDLLRFCNTIDGRIKTSQNKPIWPALELIGLTLCIGKQVGCLA</sequence>
<organism evidence="12 13">
    <name type="scientific">Legionella dresdenensis</name>
    <dbReference type="NCBI Taxonomy" id="450200"/>
    <lineage>
        <taxon>Bacteria</taxon>
        <taxon>Pseudomonadati</taxon>
        <taxon>Pseudomonadota</taxon>
        <taxon>Gammaproteobacteria</taxon>
        <taxon>Legionellales</taxon>
        <taxon>Legionellaceae</taxon>
        <taxon>Legionella</taxon>
    </lineage>
</organism>
<evidence type="ECO:0000313" key="13">
    <source>
        <dbReference type="Proteomes" id="UP001595758"/>
    </source>
</evidence>
<dbReference type="InterPro" id="IPR027417">
    <property type="entry name" value="P-loop_NTPase"/>
</dbReference>
<dbReference type="Proteomes" id="UP001595758">
    <property type="component" value="Unassembled WGS sequence"/>
</dbReference>
<dbReference type="SUPFAM" id="SSF48019">
    <property type="entry name" value="post-AAA+ oligomerization domain-like"/>
    <property type="match status" value="1"/>
</dbReference>
<evidence type="ECO:0000259" key="11">
    <source>
        <dbReference type="Pfam" id="PF21694"/>
    </source>
</evidence>
<dbReference type="Gene3D" id="3.40.50.300">
    <property type="entry name" value="P-loop containing nucleotide triphosphate hydrolases"/>
    <property type="match status" value="1"/>
</dbReference>
<keyword evidence="3 12" id="KW-0808">Transferase</keyword>
<gene>
    <name evidence="12" type="primary">holA</name>
    <name evidence="12" type="ORF">ACFORL_00575</name>
</gene>
<keyword evidence="6" id="KW-0239">DNA-directed DNA polymerase</keyword>
<dbReference type="Gene3D" id="1.20.272.10">
    <property type="match status" value="1"/>
</dbReference>
<proteinExistence type="inferred from homology"/>
<evidence type="ECO:0000256" key="4">
    <source>
        <dbReference type="ARBA" id="ARBA00022695"/>
    </source>
</evidence>
<protein>
    <recommendedName>
        <fullName evidence="2 9">DNA polymerase III subunit delta</fullName>
        <ecNumber evidence="1 9">2.7.7.7</ecNumber>
    </recommendedName>
</protein>
<comment type="caution">
    <text evidence="12">The sequence shown here is derived from an EMBL/GenBank/DDBJ whole genome shotgun (WGS) entry which is preliminary data.</text>
</comment>
<dbReference type="SUPFAM" id="SSF52540">
    <property type="entry name" value="P-loop containing nucleoside triphosphate hydrolases"/>
    <property type="match status" value="1"/>
</dbReference>
<dbReference type="RefSeq" id="WP_382340062.1">
    <property type="nucleotide sequence ID" value="NZ_JBHSAB010000001.1"/>
</dbReference>
<dbReference type="Gene3D" id="1.10.8.60">
    <property type="match status" value="1"/>
</dbReference>
<name>A0ABV8CBE3_9GAMM</name>
<dbReference type="PANTHER" id="PTHR34388:SF1">
    <property type="entry name" value="DNA POLYMERASE III SUBUNIT DELTA"/>
    <property type="match status" value="1"/>
</dbReference>
<dbReference type="InterPro" id="IPR005790">
    <property type="entry name" value="DNA_polIII_delta"/>
</dbReference>
<keyword evidence="4 12" id="KW-0548">Nucleotidyltransferase</keyword>
<dbReference type="Pfam" id="PF21694">
    <property type="entry name" value="DNA_pol3_delta_C"/>
    <property type="match status" value="1"/>
</dbReference>
<evidence type="ECO:0000256" key="7">
    <source>
        <dbReference type="ARBA" id="ARBA00034754"/>
    </source>
</evidence>